<dbReference type="OrthoDB" id="281936at2157"/>
<dbReference type="STRING" id="553469.SAMN04487947_0467"/>
<accession>A0A1I6G2P7</accession>
<evidence type="ECO:0000313" key="1">
    <source>
        <dbReference type="EMBL" id="SFR36459.1"/>
    </source>
</evidence>
<dbReference type="RefSeq" id="WP_089804215.1">
    <property type="nucleotide sequence ID" value="NZ_FOYT01000001.1"/>
</dbReference>
<sequence>MSDGASATDGIADVHYVACRECGRLVESVEEPHLTGRDCTGAVTTREEYRRKYPAAPVVTQSVHHERSERTT</sequence>
<gene>
    <name evidence="1" type="ORF">SAMN04487947_0467</name>
</gene>
<keyword evidence="2" id="KW-1185">Reference proteome</keyword>
<proteinExistence type="predicted"/>
<evidence type="ECO:0000313" key="2">
    <source>
        <dbReference type="Proteomes" id="UP000198531"/>
    </source>
</evidence>
<protein>
    <submittedName>
        <fullName evidence="1">Uncharacterized protein</fullName>
    </submittedName>
</protein>
<reference evidence="2" key="1">
    <citation type="submission" date="2016-10" db="EMBL/GenBank/DDBJ databases">
        <authorList>
            <person name="Varghese N."/>
            <person name="Submissions S."/>
        </authorList>
    </citation>
    <scope>NUCLEOTIDE SEQUENCE [LARGE SCALE GENOMIC DNA]</scope>
    <source>
        <strain evidence="2">CGMCC 1.7736</strain>
    </source>
</reference>
<dbReference type="AlphaFoldDB" id="A0A1I6G2P7"/>
<organism evidence="1 2">
    <name type="scientific">Halogeometricum rufum</name>
    <dbReference type="NCBI Taxonomy" id="553469"/>
    <lineage>
        <taxon>Archaea</taxon>
        <taxon>Methanobacteriati</taxon>
        <taxon>Methanobacteriota</taxon>
        <taxon>Stenosarchaea group</taxon>
        <taxon>Halobacteria</taxon>
        <taxon>Halobacteriales</taxon>
        <taxon>Haloferacaceae</taxon>
        <taxon>Halogeometricum</taxon>
    </lineage>
</organism>
<dbReference type="Proteomes" id="UP000198531">
    <property type="component" value="Unassembled WGS sequence"/>
</dbReference>
<name>A0A1I6G2P7_9EURY</name>
<dbReference type="EMBL" id="FOYT01000001">
    <property type="protein sequence ID" value="SFR36459.1"/>
    <property type="molecule type" value="Genomic_DNA"/>
</dbReference>